<keyword evidence="2" id="KW-0808">Transferase</keyword>
<gene>
    <name evidence="2" type="ORF">KY465_12350</name>
</gene>
<name>A0ABS6WQ30_9HYPH</name>
<dbReference type="PANTHER" id="PTHR42909">
    <property type="entry name" value="ZGC:136858"/>
    <property type="match status" value="1"/>
</dbReference>
<dbReference type="PANTHER" id="PTHR42909:SF4">
    <property type="entry name" value="CARBOHYDRATE KINASE, PFKB FAMILY"/>
    <property type="match status" value="1"/>
</dbReference>
<dbReference type="InterPro" id="IPR011611">
    <property type="entry name" value="PfkB_dom"/>
</dbReference>
<dbReference type="CDD" id="cd01941">
    <property type="entry name" value="YeiC_kinase_like"/>
    <property type="match status" value="1"/>
</dbReference>
<evidence type="ECO:0000313" key="3">
    <source>
        <dbReference type="Proteomes" id="UP001430804"/>
    </source>
</evidence>
<keyword evidence="3" id="KW-1185">Reference proteome</keyword>
<protein>
    <submittedName>
        <fullName evidence="2">Carbohydrate kinase family protein</fullName>
    </submittedName>
</protein>
<dbReference type="EMBL" id="JAHWQX010000003">
    <property type="protein sequence ID" value="MBW3098074.1"/>
    <property type="molecule type" value="Genomic_DNA"/>
</dbReference>
<feature type="domain" description="Carbohydrate kinase PfkB" evidence="1">
    <location>
        <begin position="1"/>
        <end position="297"/>
    </location>
</feature>
<evidence type="ECO:0000259" key="1">
    <source>
        <dbReference type="Pfam" id="PF00294"/>
    </source>
</evidence>
<dbReference type="Proteomes" id="UP001430804">
    <property type="component" value="Unassembled WGS sequence"/>
</dbReference>
<evidence type="ECO:0000313" key="2">
    <source>
        <dbReference type="EMBL" id="MBW3098074.1"/>
    </source>
</evidence>
<proteinExistence type="predicted"/>
<dbReference type="InterPro" id="IPR002173">
    <property type="entry name" value="Carboh/pur_kinase_PfkB_CS"/>
</dbReference>
<reference evidence="2" key="1">
    <citation type="submission" date="2021-07" db="EMBL/GenBank/DDBJ databases">
        <title>Pseudohoeflea marina sp. nov. a polyhydroxyalcanoate-producing bacterium.</title>
        <authorList>
            <person name="Zheng W."/>
            <person name="Yu S."/>
            <person name="Huang Y."/>
        </authorList>
    </citation>
    <scope>NUCLEOTIDE SEQUENCE</scope>
    <source>
        <strain evidence="2">DP4N28-3</strain>
    </source>
</reference>
<keyword evidence="2" id="KW-0418">Kinase</keyword>
<organism evidence="2 3">
    <name type="scientific">Pseudohoeflea coraliihabitans</name>
    <dbReference type="NCBI Taxonomy" id="2860393"/>
    <lineage>
        <taxon>Bacteria</taxon>
        <taxon>Pseudomonadati</taxon>
        <taxon>Pseudomonadota</taxon>
        <taxon>Alphaproteobacteria</taxon>
        <taxon>Hyphomicrobiales</taxon>
        <taxon>Rhizobiaceae</taxon>
        <taxon>Pseudohoeflea</taxon>
    </lineage>
</organism>
<dbReference type="Pfam" id="PF00294">
    <property type="entry name" value="PfkB"/>
    <property type="match status" value="1"/>
</dbReference>
<dbReference type="RefSeq" id="WP_219202011.1">
    <property type="nucleotide sequence ID" value="NZ_JAHWQX010000003.1"/>
</dbReference>
<dbReference type="PROSITE" id="PS00584">
    <property type="entry name" value="PFKB_KINASES_2"/>
    <property type="match status" value="1"/>
</dbReference>
<comment type="caution">
    <text evidence="2">The sequence shown here is derived from an EMBL/GenBank/DDBJ whole genome shotgun (WGS) entry which is preliminary data.</text>
</comment>
<dbReference type="GO" id="GO:0016301">
    <property type="term" value="F:kinase activity"/>
    <property type="evidence" value="ECO:0007669"/>
    <property type="project" value="UniProtKB-KW"/>
</dbReference>
<sequence length="319" mass="33327">MTRILAIGGAHIDRTGRLHARHITGASNPGAWQEAAGGGVFNAARNLARLGHAVTLVSLRGGDAAGEQVAAAAEDAGIIDCPITFLDRATASYTAILEPDGNLVTALADMAIYDLLSPRRIQSARFQAQLDAAELLLFDCNLRSETLLALSEQARARNLICAAIAISPVKVMRLRPLLDRLDWLFMNAAEANALARPGGESGEADRPTAADDELAALCGLGLKGGTISRGPQPLSAFNGQQMINAKPPPLPDLADVTGAGDALAAGFIDAYLTGAPLSECTRRGMALARLTLGVRGPVVADLTRQRLDEAVEATPQPDM</sequence>
<accession>A0ABS6WQ30</accession>